<comment type="caution">
    <text evidence="2">The sequence shown here is derived from an EMBL/GenBank/DDBJ whole genome shotgun (WGS) entry which is preliminary data.</text>
</comment>
<dbReference type="OrthoDB" id="8701357at2"/>
<dbReference type="Pfam" id="PF01869">
    <property type="entry name" value="BcrAD_BadFG"/>
    <property type="match status" value="1"/>
</dbReference>
<sequence length="329" mass="32903">MTTRQHDPAEALVLGLDVGGTSTRALVATLDGRILGTAHGAGGNPVAHGAETAVREIGGAVRAALGPLDPGRVAAGVIGLAGGSLAPPEVLALWPTVGLTVTPRLVGDAELAHAAGTAAADGTLLLSGTGAIAAEIRGHALRRTADGHGWLLGDRGSGLWLGREAVSAALTAVDRAMPFDEPSLRLPGLAGAIAEALVGPDGPGSEPRSALIAAAHAEAPARLARLAPIVLDRAAAGDPVAVALVERAADHLIDTLALIREPASPLPLVLAGGLLASDTALAAHLRPRLADRWPDAEVSTARNGAGAAAWLAARTLGRGTEELHRRLTA</sequence>
<feature type="domain" description="ATPase BadF/BadG/BcrA/BcrD type" evidence="1">
    <location>
        <begin position="14"/>
        <end position="294"/>
    </location>
</feature>
<evidence type="ECO:0000313" key="3">
    <source>
        <dbReference type="Proteomes" id="UP000027178"/>
    </source>
</evidence>
<dbReference type="PANTHER" id="PTHR43190:SF3">
    <property type="entry name" value="N-ACETYL-D-GLUCOSAMINE KINASE"/>
    <property type="match status" value="1"/>
</dbReference>
<evidence type="ECO:0000313" key="2">
    <source>
        <dbReference type="EMBL" id="KDN84895.1"/>
    </source>
</evidence>
<dbReference type="SUPFAM" id="SSF53067">
    <property type="entry name" value="Actin-like ATPase domain"/>
    <property type="match status" value="2"/>
</dbReference>
<keyword evidence="3" id="KW-1185">Reference proteome</keyword>
<reference evidence="2 3" key="1">
    <citation type="submission" date="2014-05" db="EMBL/GenBank/DDBJ databases">
        <title>Draft Genome Sequence of Kitasatospora cheerisanensis KCTC 2395.</title>
        <authorList>
            <person name="Nam D.H."/>
        </authorList>
    </citation>
    <scope>NUCLEOTIDE SEQUENCE [LARGE SCALE GENOMIC DNA]</scope>
    <source>
        <strain evidence="2 3">KCTC 2395</strain>
    </source>
</reference>
<dbReference type="EMBL" id="JNBY01000089">
    <property type="protein sequence ID" value="KDN84895.1"/>
    <property type="molecule type" value="Genomic_DNA"/>
</dbReference>
<dbReference type="PATRIC" id="fig|1348663.4.peg.3292"/>
<gene>
    <name evidence="2" type="ORF">KCH_34220</name>
</gene>
<dbReference type="InterPro" id="IPR043129">
    <property type="entry name" value="ATPase_NBD"/>
</dbReference>
<dbReference type="Proteomes" id="UP000027178">
    <property type="component" value="Unassembled WGS sequence"/>
</dbReference>
<dbReference type="InterPro" id="IPR002731">
    <property type="entry name" value="ATPase_BadF"/>
</dbReference>
<dbReference type="AlphaFoldDB" id="A0A066Z3Z7"/>
<dbReference type="HOGENOM" id="CLU_016274_3_0_11"/>
<organism evidence="2 3">
    <name type="scientific">Kitasatospora cheerisanensis KCTC 2395</name>
    <dbReference type="NCBI Taxonomy" id="1348663"/>
    <lineage>
        <taxon>Bacteria</taxon>
        <taxon>Bacillati</taxon>
        <taxon>Actinomycetota</taxon>
        <taxon>Actinomycetes</taxon>
        <taxon>Kitasatosporales</taxon>
        <taxon>Streptomycetaceae</taxon>
        <taxon>Kitasatospora</taxon>
    </lineage>
</organism>
<accession>A0A066Z3Z7</accession>
<dbReference type="InterPro" id="IPR052519">
    <property type="entry name" value="Euk-type_GlcNAc_Kinase"/>
</dbReference>
<name>A0A066Z3Z7_9ACTN</name>
<proteinExistence type="predicted"/>
<protein>
    <recommendedName>
        <fullName evidence="1">ATPase BadF/BadG/BcrA/BcrD type domain-containing protein</fullName>
    </recommendedName>
</protein>
<dbReference type="eggNOG" id="COG2971">
    <property type="taxonomic scope" value="Bacteria"/>
</dbReference>
<dbReference type="Gene3D" id="3.30.420.40">
    <property type="match status" value="2"/>
</dbReference>
<evidence type="ECO:0000259" key="1">
    <source>
        <dbReference type="Pfam" id="PF01869"/>
    </source>
</evidence>
<dbReference type="PANTHER" id="PTHR43190">
    <property type="entry name" value="N-ACETYL-D-GLUCOSAMINE KINASE"/>
    <property type="match status" value="1"/>
</dbReference>
<dbReference type="RefSeq" id="WP_035863672.1">
    <property type="nucleotide sequence ID" value="NZ_KK853997.1"/>
</dbReference>